<comment type="similarity">
    <text evidence="1">Belongs to the ABC transporter superfamily.</text>
</comment>
<sequence>MAAIETHGLTKRFGEVTAVHEFDLTVEEGEVFGFLGSNGAGKSTTINMLLDFIRPTAGRASILGYDTQRDPQAIRQRIGVLPEGYQLYDRLTGRQHVEFAVEMHESDDDPDRILDRVGLATDGEKPVSGFSTGMRQRLAIGMALVGDPSVLILDEPSSGLDPNGARELRRIVREESDSGTAVFFSSHILGQVESVCDRIGIIDDGELRKVGTVDELNESVGAESLLVLSVDAVPADPGLIDLDGVTGVERGNGTLRISCSDPSMKATIIDRVEDAGATVTDIDVENRSLEDLFSEYTAEGEYA</sequence>
<evidence type="ECO:0000313" key="7">
    <source>
        <dbReference type="Proteomes" id="UP000199114"/>
    </source>
</evidence>
<evidence type="ECO:0000256" key="4">
    <source>
        <dbReference type="ARBA" id="ARBA00022840"/>
    </source>
</evidence>
<dbReference type="GO" id="GO:0005524">
    <property type="term" value="F:ATP binding"/>
    <property type="evidence" value="ECO:0007669"/>
    <property type="project" value="UniProtKB-KW"/>
</dbReference>
<dbReference type="Pfam" id="PF00005">
    <property type="entry name" value="ABC_tran"/>
    <property type="match status" value="1"/>
</dbReference>
<reference evidence="7" key="1">
    <citation type="submission" date="2016-10" db="EMBL/GenBank/DDBJ databases">
        <authorList>
            <person name="Varghese N."/>
            <person name="Submissions S."/>
        </authorList>
    </citation>
    <scope>NUCLEOTIDE SEQUENCE [LARGE SCALE GENOMIC DNA]</scope>
    <source>
        <strain evidence="7">DSM 25055</strain>
    </source>
</reference>
<dbReference type="AlphaFoldDB" id="A0A1H9FUB5"/>
<dbReference type="Proteomes" id="UP000199114">
    <property type="component" value="Unassembled WGS sequence"/>
</dbReference>
<keyword evidence="3" id="KW-0547">Nucleotide-binding</keyword>
<dbReference type="InterPro" id="IPR003593">
    <property type="entry name" value="AAA+_ATPase"/>
</dbReference>
<organism evidence="6 7">
    <name type="scientific">Natrinema salaciae</name>
    <dbReference type="NCBI Taxonomy" id="1186196"/>
    <lineage>
        <taxon>Archaea</taxon>
        <taxon>Methanobacteriati</taxon>
        <taxon>Methanobacteriota</taxon>
        <taxon>Stenosarchaea group</taxon>
        <taxon>Halobacteria</taxon>
        <taxon>Halobacteriales</taxon>
        <taxon>Natrialbaceae</taxon>
        <taxon>Natrinema</taxon>
    </lineage>
</organism>
<dbReference type="InterPro" id="IPR025302">
    <property type="entry name" value="DrrA1/2-like_C"/>
</dbReference>
<dbReference type="STRING" id="1186196.SAMN04489841_1670"/>
<dbReference type="InterPro" id="IPR003439">
    <property type="entry name" value="ABC_transporter-like_ATP-bd"/>
</dbReference>
<gene>
    <name evidence="6" type="ORF">SAMN04489841_1670</name>
</gene>
<dbReference type="Pfam" id="PF13732">
    <property type="entry name" value="DrrA1-3_C"/>
    <property type="match status" value="1"/>
</dbReference>
<evidence type="ECO:0000256" key="2">
    <source>
        <dbReference type="ARBA" id="ARBA00022448"/>
    </source>
</evidence>
<evidence type="ECO:0000313" key="6">
    <source>
        <dbReference type="EMBL" id="SEQ41088.1"/>
    </source>
</evidence>
<feature type="domain" description="ABC transporter" evidence="5">
    <location>
        <begin position="4"/>
        <end position="229"/>
    </location>
</feature>
<dbReference type="Gene3D" id="3.40.50.300">
    <property type="entry name" value="P-loop containing nucleotide triphosphate hydrolases"/>
    <property type="match status" value="1"/>
</dbReference>
<dbReference type="PROSITE" id="PS50893">
    <property type="entry name" value="ABC_TRANSPORTER_2"/>
    <property type="match status" value="1"/>
</dbReference>
<dbReference type="InterPro" id="IPR027417">
    <property type="entry name" value="P-loop_NTPase"/>
</dbReference>
<evidence type="ECO:0000256" key="1">
    <source>
        <dbReference type="ARBA" id="ARBA00005417"/>
    </source>
</evidence>
<dbReference type="GO" id="GO:0016887">
    <property type="term" value="F:ATP hydrolysis activity"/>
    <property type="evidence" value="ECO:0007669"/>
    <property type="project" value="InterPro"/>
</dbReference>
<keyword evidence="7" id="KW-1185">Reference proteome</keyword>
<dbReference type="RefSeq" id="WP_090616236.1">
    <property type="nucleotide sequence ID" value="NZ_FOFD01000002.1"/>
</dbReference>
<evidence type="ECO:0000256" key="3">
    <source>
        <dbReference type="ARBA" id="ARBA00022741"/>
    </source>
</evidence>
<evidence type="ECO:0000259" key="5">
    <source>
        <dbReference type="PROSITE" id="PS50893"/>
    </source>
</evidence>
<dbReference type="PANTHER" id="PTHR43335">
    <property type="entry name" value="ABC TRANSPORTER, ATP-BINDING PROTEIN"/>
    <property type="match status" value="1"/>
</dbReference>
<dbReference type="OrthoDB" id="87732at2157"/>
<dbReference type="EMBL" id="FOFD01000002">
    <property type="protein sequence ID" value="SEQ41088.1"/>
    <property type="molecule type" value="Genomic_DNA"/>
</dbReference>
<accession>A0A1H9FUB5</accession>
<dbReference type="SUPFAM" id="SSF52540">
    <property type="entry name" value="P-loop containing nucleoside triphosphate hydrolases"/>
    <property type="match status" value="1"/>
</dbReference>
<dbReference type="PANTHER" id="PTHR43335:SF4">
    <property type="entry name" value="ABC TRANSPORTER, ATP-BINDING PROTEIN"/>
    <property type="match status" value="1"/>
</dbReference>
<protein>
    <submittedName>
        <fullName evidence="6">ABC-2 type transport system ATP-binding protein</fullName>
    </submittedName>
</protein>
<keyword evidence="4 6" id="KW-0067">ATP-binding</keyword>
<name>A0A1H9FUB5_9EURY</name>
<dbReference type="SMART" id="SM00382">
    <property type="entry name" value="AAA"/>
    <property type="match status" value="1"/>
</dbReference>
<keyword evidence="2" id="KW-0813">Transport</keyword>
<dbReference type="CDD" id="cd03230">
    <property type="entry name" value="ABC_DR_subfamily_A"/>
    <property type="match status" value="1"/>
</dbReference>
<proteinExistence type="inferred from homology"/>